<dbReference type="Proteomes" id="UP000029672">
    <property type="component" value="Chromosome"/>
</dbReference>
<gene>
    <name evidence="1" type="ORF">LO80_00415</name>
</gene>
<proteinExistence type="predicted"/>
<evidence type="ECO:0000313" key="1">
    <source>
        <dbReference type="EMBL" id="AIT08584.1"/>
    </source>
</evidence>
<dbReference type="Gene3D" id="2.30.30.830">
    <property type="match status" value="1"/>
</dbReference>
<dbReference type="AlphaFoldDB" id="A0A097ELY3"/>
<dbReference type="InterPro" id="IPR007446">
    <property type="entry name" value="PilP"/>
</dbReference>
<protein>
    <submittedName>
        <fullName evidence="1">Pilus assembly protein</fullName>
    </submittedName>
</protein>
<organism evidence="1 2">
    <name type="scientific">Candidatus Francisella endociliophora</name>
    <dbReference type="NCBI Taxonomy" id="653937"/>
    <lineage>
        <taxon>Bacteria</taxon>
        <taxon>Pseudomonadati</taxon>
        <taxon>Pseudomonadota</taxon>
        <taxon>Gammaproteobacteria</taxon>
        <taxon>Thiotrichales</taxon>
        <taxon>Francisellaceae</taxon>
        <taxon>Francisella</taxon>
    </lineage>
</organism>
<dbReference type="EMBL" id="CP009574">
    <property type="protein sequence ID" value="AIT08584.1"/>
    <property type="molecule type" value="Genomic_DNA"/>
</dbReference>
<evidence type="ECO:0000313" key="2">
    <source>
        <dbReference type="Proteomes" id="UP000029672"/>
    </source>
</evidence>
<name>A0A097ELY3_9GAMM</name>
<sequence>MSMINNVFRLLLLIILISVYSVSFASYESRTKKIDQLIETKMKTIKSSEKLDIPEYKGDTLTFERLSKIRNVFNIDHLLPFEKRKPIVKSEPEKKVVKLKPIVVPKELQIIMKQKSTKLQQYPISSFKFKGVVYQNEQRWGVVENSMEKNPLYLKEGMLIGRDYGQVSDITKEGIVVNEWKKNTQKRVWEKIQTVIH</sequence>
<dbReference type="KEGG" id="frf:LO80_00415"/>
<dbReference type="eggNOG" id="COG3168">
    <property type="taxonomic scope" value="Bacteria"/>
</dbReference>
<dbReference type="HOGENOM" id="CLU_119937_0_0_6"/>
<keyword evidence="2" id="KW-1185">Reference proteome</keyword>
<accession>A0A097ELY3</accession>
<dbReference type="STRING" id="1547445.LO80_00415"/>
<reference evidence="1 2" key="1">
    <citation type="submission" date="2014-10" db="EMBL/GenBank/DDBJ databases">
        <title>Whole genome sequence of Francisella endociliophora strain FSC1006, isolated from a laboratory culture of the marine ciliate Euplotes raikovi.</title>
        <authorList>
            <person name="Granberg M."/>
            <person name="Backman S."/>
            <person name="Lundmark E."/>
            <person name="Nilsson E."/>
            <person name="Karlsson E."/>
            <person name="Thelaus J."/>
            <person name="Ohrman C."/>
            <person name="Larkeryd A."/>
            <person name="Stenberg P."/>
        </authorList>
    </citation>
    <scope>NUCLEOTIDE SEQUENCE [LARGE SCALE GENOMIC DNA]</scope>
    <source>
        <strain evidence="1 2">FSC1006</strain>
    </source>
</reference>
<dbReference type="Pfam" id="PF04351">
    <property type="entry name" value="PilP"/>
    <property type="match status" value="1"/>
</dbReference>